<organism evidence="2 3">
    <name type="scientific">Paracoccus methylovorus</name>
    <dbReference type="NCBI Taxonomy" id="2812658"/>
    <lineage>
        <taxon>Bacteria</taxon>
        <taxon>Pseudomonadati</taxon>
        <taxon>Pseudomonadota</taxon>
        <taxon>Alphaproteobacteria</taxon>
        <taxon>Rhodobacterales</taxon>
        <taxon>Paracoccaceae</taxon>
        <taxon>Paracoccus</taxon>
    </lineage>
</organism>
<accession>A0ABX7JMS1</accession>
<protein>
    <submittedName>
        <fullName evidence="2">TfoX/Sxy family protein</fullName>
    </submittedName>
</protein>
<dbReference type="EMBL" id="CP070371">
    <property type="protein sequence ID" value="QRZ14954.1"/>
    <property type="molecule type" value="Genomic_DNA"/>
</dbReference>
<dbReference type="Pfam" id="PF04993">
    <property type="entry name" value="TfoX_N"/>
    <property type="match status" value="1"/>
</dbReference>
<dbReference type="Proteomes" id="UP000663629">
    <property type="component" value="Chromosome 2"/>
</dbReference>
<keyword evidence="3" id="KW-1185">Reference proteome</keyword>
<proteinExistence type="predicted"/>
<dbReference type="RefSeq" id="WP_205295920.1">
    <property type="nucleotide sequence ID" value="NZ_CP070371.1"/>
</dbReference>
<reference evidence="2 3" key="1">
    <citation type="submission" date="2021-02" db="EMBL/GenBank/DDBJ databases">
        <title>Paracoccus methylovroum sp.nov., a new methanol and methylamine utilizing methylotrophic denitrifer.</title>
        <authorList>
            <person name="Timsy T."/>
            <person name="Behrendt U."/>
            <person name="Ulrich A."/>
            <person name="Spanner T."/>
            <person name="Foesel B.U."/>
            <person name="Horn M.A."/>
            <person name="Kolb S."/>
        </authorList>
    </citation>
    <scope>NUCLEOTIDE SEQUENCE [LARGE SCALE GENOMIC DNA]</scope>
    <source>
        <strain evidence="2 3">H4-D09</strain>
    </source>
</reference>
<evidence type="ECO:0000313" key="2">
    <source>
        <dbReference type="EMBL" id="QRZ14954.1"/>
    </source>
</evidence>
<gene>
    <name evidence="2" type="ORF">JWJ88_18585</name>
</gene>
<evidence type="ECO:0000313" key="3">
    <source>
        <dbReference type="Proteomes" id="UP000663629"/>
    </source>
</evidence>
<dbReference type="Gene3D" id="3.30.1460.30">
    <property type="entry name" value="YgaC/TfoX-N like chaperone"/>
    <property type="match status" value="1"/>
</dbReference>
<name>A0ABX7JMS1_9RHOB</name>
<feature type="domain" description="TfoX N-terminal" evidence="1">
    <location>
        <begin position="14"/>
        <end position="109"/>
    </location>
</feature>
<sequence length="135" mass="14904">MPIEASFASFVSDQLDGTLTFTTKQMFGCVGLICDAGMFGLTAPSQSLYFRADDGNRQAFLDQHCEQFAYQTSRNGQRIATALNYFMIPATDLEDRESIARWAGLGLESARRSLRKPAQKARPAKTDPVASLWGL</sequence>
<evidence type="ECO:0000259" key="1">
    <source>
        <dbReference type="Pfam" id="PF04993"/>
    </source>
</evidence>
<dbReference type="InterPro" id="IPR007076">
    <property type="entry name" value="TfoX_N"/>
</dbReference>
<dbReference type="SUPFAM" id="SSF159894">
    <property type="entry name" value="YgaC/TfoX-N like"/>
    <property type="match status" value="1"/>
</dbReference>